<evidence type="ECO:0000313" key="17">
    <source>
        <dbReference type="EMBL" id="SNB51124.1"/>
    </source>
</evidence>
<keyword evidence="11 12" id="KW-0546">Nucleotide metabolism</keyword>
<protein>
    <recommendedName>
        <fullName evidence="4 12">Nucleoside diphosphate kinase</fullName>
        <shortName evidence="12">NDK</shortName>
        <shortName evidence="12">NDP kinase</shortName>
        <ecNumber evidence="3 12">2.7.4.6</ecNumber>
    </recommendedName>
    <alternativeName>
        <fullName evidence="12">Nucleoside-2-P kinase</fullName>
    </alternativeName>
</protein>
<keyword evidence="9 12" id="KW-0067">ATP-binding</keyword>
<evidence type="ECO:0000256" key="15">
    <source>
        <dbReference type="RuleBase" id="RU004013"/>
    </source>
</evidence>
<dbReference type="AlphaFoldDB" id="A0A212PW36"/>
<feature type="binding site" evidence="12 13">
    <location>
        <position position="112"/>
    </location>
    <ligand>
        <name>ATP</name>
        <dbReference type="ChEBI" id="CHEBI:30616"/>
    </ligand>
</feature>
<keyword evidence="6 12" id="KW-0479">Metal-binding</keyword>
<dbReference type="NCBIfam" id="NF001908">
    <property type="entry name" value="PRK00668.1"/>
    <property type="match status" value="1"/>
</dbReference>
<dbReference type="EMBL" id="FYEK01000003">
    <property type="protein sequence ID" value="SNB51124.1"/>
    <property type="molecule type" value="Genomic_DNA"/>
</dbReference>
<gene>
    <name evidence="12" type="primary">ndk</name>
    <name evidence="17" type="ORF">SAMN02746019_00021070</name>
</gene>
<sequence>MERTLVLIKPDGVQRGLIGEIISRLERRGLKIVALKMMRITPELAARHYAVHQGKPFYEGLIRYITSGPVVAMVVEGPQAIEVVRKTMGATDPAKAEPGTIRADFGLTIGRNLVHGSDGPETAAFEIGLFFREDEILSYERAIDPWVLER</sequence>
<dbReference type="GO" id="GO:0005737">
    <property type="term" value="C:cytoplasm"/>
    <property type="evidence" value="ECO:0007669"/>
    <property type="project" value="UniProtKB-SubCell"/>
</dbReference>
<dbReference type="PROSITE" id="PS00469">
    <property type="entry name" value="NDPK"/>
    <property type="match status" value="1"/>
</dbReference>
<keyword evidence="18" id="KW-1185">Reference proteome</keyword>
<dbReference type="InParanoid" id="A0A212PW36"/>
<dbReference type="PRINTS" id="PR01243">
    <property type="entry name" value="NUCDPKINASE"/>
</dbReference>
<feature type="binding site" evidence="12 13">
    <location>
        <position position="85"/>
    </location>
    <ligand>
        <name>ATP</name>
        <dbReference type="ChEBI" id="CHEBI:30616"/>
    </ligand>
</feature>
<feature type="active site" description="Pros-phosphohistidine intermediate" evidence="12 13">
    <location>
        <position position="115"/>
    </location>
</feature>
<proteinExistence type="inferred from homology"/>
<feature type="domain" description="Nucleoside diphosphate kinase-like" evidence="16">
    <location>
        <begin position="1"/>
        <end position="138"/>
    </location>
</feature>
<keyword evidence="12" id="KW-0597">Phosphoprotein</keyword>
<evidence type="ECO:0000313" key="18">
    <source>
        <dbReference type="Proteomes" id="UP000197025"/>
    </source>
</evidence>
<dbReference type="PANTHER" id="PTHR11349">
    <property type="entry name" value="NUCLEOSIDE DIPHOSPHATE KINASE"/>
    <property type="match status" value="1"/>
</dbReference>
<dbReference type="Proteomes" id="UP000197025">
    <property type="component" value="Unassembled WGS sequence"/>
</dbReference>
<evidence type="ECO:0000256" key="2">
    <source>
        <dbReference type="ARBA" id="ARBA00008142"/>
    </source>
</evidence>
<dbReference type="RefSeq" id="WP_088569907.1">
    <property type="nucleotide sequence ID" value="NZ_FYEK01000003.1"/>
</dbReference>
<dbReference type="GO" id="GO:0006241">
    <property type="term" value="P:CTP biosynthetic process"/>
    <property type="evidence" value="ECO:0007669"/>
    <property type="project" value="UniProtKB-UniRule"/>
</dbReference>
<comment type="catalytic activity">
    <reaction evidence="12">
        <text>a ribonucleoside 5'-diphosphate + ATP = a ribonucleoside 5'-triphosphate + ADP</text>
        <dbReference type="Rhea" id="RHEA:18113"/>
        <dbReference type="ChEBI" id="CHEBI:30616"/>
        <dbReference type="ChEBI" id="CHEBI:57930"/>
        <dbReference type="ChEBI" id="CHEBI:61557"/>
        <dbReference type="ChEBI" id="CHEBI:456216"/>
        <dbReference type="EC" id="2.7.4.6"/>
    </reaction>
</comment>
<dbReference type="Pfam" id="PF00334">
    <property type="entry name" value="NDK"/>
    <property type="match status" value="1"/>
</dbReference>
<dbReference type="InterPro" id="IPR001564">
    <property type="entry name" value="Nucleoside_diP_kinase"/>
</dbReference>
<dbReference type="PROSITE" id="PS51374">
    <property type="entry name" value="NDPK_LIKE"/>
    <property type="match status" value="1"/>
</dbReference>
<name>A0A212PW36_9CHLR</name>
<keyword evidence="8 12" id="KW-0418">Kinase</keyword>
<dbReference type="InterPro" id="IPR036850">
    <property type="entry name" value="NDK-like_dom_sf"/>
</dbReference>
<evidence type="ECO:0000256" key="11">
    <source>
        <dbReference type="ARBA" id="ARBA00023080"/>
    </source>
</evidence>
<dbReference type="Gene3D" id="3.30.70.141">
    <property type="entry name" value="Nucleoside diphosphate kinase-like domain"/>
    <property type="match status" value="1"/>
</dbReference>
<dbReference type="InterPro" id="IPR023005">
    <property type="entry name" value="Nucleoside_diP_kinase_AS"/>
</dbReference>
<dbReference type="InterPro" id="IPR034907">
    <property type="entry name" value="NDK-like_dom"/>
</dbReference>
<evidence type="ECO:0000256" key="3">
    <source>
        <dbReference type="ARBA" id="ARBA00012966"/>
    </source>
</evidence>
<feature type="binding site" evidence="12 13">
    <location>
        <position position="9"/>
    </location>
    <ligand>
        <name>ATP</name>
        <dbReference type="ChEBI" id="CHEBI:30616"/>
    </ligand>
</feature>
<keyword evidence="10 12" id="KW-0460">Magnesium</keyword>
<evidence type="ECO:0000256" key="5">
    <source>
        <dbReference type="ARBA" id="ARBA00022679"/>
    </source>
</evidence>
<keyword evidence="7 12" id="KW-0547">Nucleotide-binding</keyword>
<organism evidence="17 18">
    <name type="scientific">Thermoflexus hugenholtzii JAD2</name>
    <dbReference type="NCBI Taxonomy" id="877466"/>
    <lineage>
        <taxon>Bacteria</taxon>
        <taxon>Bacillati</taxon>
        <taxon>Chloroflexota</taxon>
        <taxon>Thermoflexia</taxon>
        <taxon>Thermoflexales</taxon>
        <taxon>Thermoflexaceae</taxon>
        <taxon>Thermoflexus</taxon>
    </lineage>
</organism>
<dbReference type="GO" id="GO:0006228">
    <property type="term" value="P:UTP biosynthetic process"/>
    <property type="evidence" value="ECO:0007669"/>
    <property type="project" value="UniProtKB-UniRule"/>
</dbReference>
<dbReference type="GO" id="GO:0006183">
    <property type="term" value="P:GTP biosynthetic process"/>
    <property type="evidence" value="ECO:0007669"/>
    <property type="project" value="UniProtKB-UniRule"/>
</dbReference>
<dbReference type="OrthoDB" id="9801161at2"/>
<evidence type="ECO:0000256" key="6">
    <source>
        <dbReference type="ARBA" id="ARBA00022723"/>
    </source>
</evidence>
<evidence type="ECO:0000259" key="16">
    <source>
        <dbReference type="SMART" id="SM00562"/>
    </source>
</evidence>
<accession>A0A212PW36</accession>
<evidence type="ECO:0000256" key="14">
    <source>
        <dbReference type="RuleBase" id="RU004011"/>
    </source>
</evidence>
<evidence type="ECO:0000256" key="9">
    <source>
        <dbReference type="ARBA" id="ARBA00022840"/>
    </source>
</evidence>
<dbReference type="GO" id="GO:0046872">
    <property type="term" value="F:metal ion binding"/>
    <property type="evidence" value="ECO:0007669"/>
    <property type="project" value="UniProtKB-KW"/>
</dbReference>
<keyword evidence="5 12" id="KW-0808">Transferase</keyword>
<evidence type="ECO:0000256" key="4">
    <source>
        <dbReference type="ARBA" id="ARBA00017632"/>
    </source>
</evidence>
<comment type="subcellular location">
    <subcellularLocation>
        <location evidence="12">Cytoplasm</location>
    </subcellularLocation>
</comment>
<dbReference type="FunFam" id="3.30.70.141:FF:000003">
    <property type="entry name" value="Nucleoside diphosphate kinase"/>
    <property type="match status" value="1"/>
</dbReference>
<comment type="function">
    <text evidence="12">Major role in the synthesis of nucleoside triphosphates other than ATP. The ATP gamma phosphate is transferred to the NDP beta phosphate via a ping-pong mechanism, using a phosphorylated active-site intermediate.</text>
</comment>
<dbReference type="SMART" id="SM00562">
    <property type="entry name" value="NDK"/>
    <property type="match status" value="1"/>
</dbReference>
<comment type="catalytic activity">
    <reaction evidence="12 15">
        <text>a 2'-deoxyribonucleoside 5'-diphosphate + ATP = a 2'-deoxyribonucleoside 5'-triphosphate + ADP</text>
        <dbReference type="Rhea" id="RHEA:44640"/>
        <dbReference type="ChEBI" id="CHEBI:30616"/>
        <dbReference type="ChEBI" id="CHEBI:61560"/>
        <dbReference type="ChEBI" id="CHEBI:73316"/>
        <dbReference type="ChEBI" id="CHEBI:456216"/>
        <dbReference type="EC" id="2.7.4.6"/>
    </reaction>
</comment>
<dbReference type="GO" id="GO:0005524">
    <property type="term" value="F:ATP binding"/>
    <property type="evidence" value="ECO:0007669"/>
    <property type="project" value="UniProtKB-UniRule"/>
</dbReference>
<dbReference type="CDD" id="cd04413">
    <property type="entry name" value="NDPk_I"/>
    <property type="match status" value="1"/>
</dbReference>
<comment type="cofactor">
    <cofactor evidence="1 12">
        <name>Mg(2+)</name>
        <dbReference type="ChEBI" id="CHEBI:18420"/>
    </cofactor>
</comment>
<dbReference type="SUPFAM" id="SSF54919">
    <property type="entry name" value="Nucleoside diphosphate kinase, NDK"/>
    <property type="match status" value="1"/>
</dbReference>
<comment type="similarity">
    <text evidence="2 12 13 14">Belongs to the NDK family.</text>
</comment>
<reference evidence="18" key="1">
    <citation type="submission" date="2017-06" db="EMBL/GenBank/DDBJ databases">
        <authorList>
            <person name="Varghese N."/>
            <person name="Submissions S."/>
        </authorList>
    </citation>
    <scope>NUCLEOTIDE SEQUENCE [LARGE SCALE GENOMIC DNA]</scope>
    <source>
        <strain evidence="18">JAD2</strain>
    </source>
</reference>
<feature type="binding site" evidence="12 13">
    <location>
        <position position="102"/>
    </location>
    <ligand>
        <name>ATP</name>
        <dbReference type="ChEBI" id="CHEBI:30616"/>
    </ligand>
</feature>
<comment type="subunit">
    <text evidence="12">Homotetramer.</text>
</comment>
<evidence type="ECO:0000256" key="13">
    <source>
        <dbReference type="PROSITE-ProRule" id="PRU00706"/>
    </source>
</evidence>
<dbReference type="HAMAP" id="MF_00451">
    <property type="entry name" value="NDP_kinase"/>
    <property type="match status" value="1"/>
</dbReference>
<dbReference type="EC" id="2.7.4.6" evidence="3 12"/>
<evidence type="ECO:0000256" key="1">
    <source>
        <dbReference type="ARBA" id="ARBA00001946"/>
    </source>
</evidence>
<evidence type="ECO:0000256" key="10">
    <source>
        <dbReference type="ARBA" id="ARBA00022842"/>
    </source>
</evidence>
<evidence type="ECO:0000256" key="7">
    <source>
        <dbReference type="ARBA" id="ARBA00022741"/>
    </source>
</evidence>
<dbReference type="GO" id="GO:0004550">
    <property type="term" value="F:nucleoside diphosphate kinase activity"/>
    <property type="evidence" value="ECO:0007669"/>
    <property type="project" value="UniProtKB-UniRule"/>
</dbReference>
<feature type="binding site" evidence="12 13">
    <location>
        <position position="91"/>
    </location>
    <ligand>
        <name>ATP</name>
        <dbReference type="ChEBI" id="CHEBI:30616"/>
    </ligand>
</feature>
<evidence type="ECO:0000256" key="8">
    <source>
        <dbReference type="ARBA" id="ARBA00022777"/>
    </source>
</evidence>
<evidence type="ECO:0000256" key="12">
    <source>
        <dbReference type="HAMAP-Rule" id="MF_00451"/>
    </source>
</evidence>
<feature type="binding site" evidence="12 13">
    <location>
        <position position="57"/>
    </location>
    <ligand>
        <name>ATP</name>
        <dbReference type="ChEBI" id="CHEBI:30616"/>
    </ligand>
</feature>
<dbReference type="FunCoup" id="A0A212PW36">
    <property type="interactions" value="423"/>
</dbReference>
<keyword evidence="12" id="KW-0963">Cytoplasm</keyword>